<reference evidence="1" key="1">
    <citation type="submission" date="2020-11" db="EMBL/GenBank/DDBJ databases">
        <authorList>
            <consortium name="DOE Joint Genome Institute"/>
            <person name="Ahrendt S."/>
            <person name="Riley R."/>
            <person name="Andreopoulos W."/>
            <person name="Labutti K."/>
            <person name="Pangilinan J."/>
            <person name="Ruiz-Duenas F.J."/>
            <person name="Barrasa J.M."/>
            <person name="Sanchez-Garcia M."/>
            <person name="Camarero S."/>
            <person name="Miyauchi S."/>
            <person name="Serrano A."/>
            <person name="Linde D."/>
            <person name="Babiker R."/>
            <person name="Drula E."/>
            <person name="Ayuso-Fernandez I."/>
            <person name="Pacheco R."/>
            <person name="Padilla G."/>
            <person name="Ferreira P."/>
            <person name="Barriuso J."/>
            <person name="Kellner H."/>
            <person name="Castanera R."/>
            <person name="Alfaro M."/>
            <person name="Ramirez L."/>
            <person name="Pisabarro A.G."/>
            <person name="Kuo A."/>
            <person name="Tritt A."/>
            <person name="Lipzen A."/>
            <person name="He G."/>
            <person name="Yan M."/>
            <person name="Ng V."/>
            <person name="Cullen D."/>
            <person name="Martin F."/>
            <person name="Rosso M.-N."/>
            <person name="Henrissat B."/>
            <person name="Hibbett D."/>
            <person name="Martinez A.T."/>
            <person name="Grigoriev I.V."/>
        </authorList>
    </citation>
    <scope>NUCLEOTIDE SEQUENCE</scope>
    <source>
        <strain evidence="1">ATCC 90797</strain>
    </source>
</reference>
<dbReference type="EMBL" id="MU154717">
    <property type="protein sequence ID" value="KAF9488356.1"/>
    <property type="molecule type" value="Genomic_DNA"/>
</dbReference>
<accession>A0A9P5ZM75</accession>
<comment type="caution">
    <text evidence="1">The sequence shown here is derived from an EMBL/GenBank/DDBJ whole genome shotgun (WGS) entry which is preliminary data.</text>
</comment>
<dbReference type="OrthoDB" id="10384435at2759"/>
<keyword evidence="2" id="KW-1185">Reference proteome</keyword>
<evidence type="ECO:0000313" key="2">
    <source>
        <dbReference type="Proteomes" id="UP000807025"/>
    </source>
</evidence>
<protein>
    <recommendedName>
        <fullName evidence="3">F-box domain-containing protein</fullName>
    </recommendedName>
</protein>
<sequence length="179" mass="20518">MYIFYQYFHKYFAHVLPHLANVRRLSLALPHYRIIAPQFLWILPPTARLTHLTVTGLLDWDGLLRFTVSCPTLEFVVIQIEQTGQTALTNSRLPNLRSLETNAVNLILFEDMNSLENLSTSRIWSASTVEHVVRNFPALLTLWLDGAEQHAAITLIHQYPNLDYLALGFNSVPETLDTM</sequence>
<dbReference type="SUPFAM" id="SSF52047">
    <property type="entry name" value="RNI-like"/>
    <property type="match status" value="1"/>
</dbReference>
<dbReference type="AlphaFoldDB" id="A0A9P5ZM75"/>
<dbReference type="Proteomes" id="UP000807025">
    <property type="component" value="Unassembled WGS sequence"/>
</dbReference>
<organism evidence="1 2">
    <name type="scientific">Pleurotus eryngii</name>
    <name type="common">Boletus of the steppes</name>
    <dbReference type="NCBI Taxonomy" id="5323"/>
    <lineage>
        <taxon>Eukaryota</taxon>
        <taxon>Fungi</taxon>
        <taxon>Dikarya</taxon>
        <taxon>Basidiomycota</taxon>
        <taxon>Agaricomycotina</taxon>
        <taxon>Agaricomycetes</taxon>
        <taxon>Agaricomycetidae</taxon>
        <taxon>Agaricales</taxon>
        <taxon>Pleurotineae</taxon>
        <taxon>Pleurotaceae</taxon>
        <taxon>Pleurotus</taxon>
    </lineage>
</organism>
<dbReference type="Gene3D" id="3.80.10.10">
    <property type="entry name" value="Ribonuclease Inhibitor"/>
    <property type="match status" value="1"/>
</dbReference>
<proteinExistence type="predicted"/>
<gene>
    <name evidence="1" type="ORF">BDN71DRAFT_468766</name>
</gene>
<evidence type="ECO:0000313" key="1">
    <source>
        <dbReference type="EMBL" id="KAF9488356.1"/>
    </source>
</evidence>
<dbReference type="InterPro" id="IPR032675">
    <property type="entry name" value="LRR_dom_sf"/>
</dbReference>
<name>A0A9P5ZM75_PLEER</name>
<evidence type="ECO:0008006" key="3">
    <source>
        <dbReference type="Google" id="ProtNLM"/>
    </source>
</evidence>